<dbReference type="PROSITE" id="PS50014">
    <property type="entry name" value="BROMODOMAIN_2"/>
    <property type="match status" value="1"/>
</dbReference>
<dbReference type="PROSITE" id="PS50082">
    <property type="entry name" value="WD_REPEATS_2"/>
    <property type="match status" value="1"/>
</dbReference>
<dbReference type="SMART" id="SM00297">
    <property type="entry name" value="BROMO"/>
    <property type="match status" value="1"/>
</dbReference>
<dbReference type="VEuPathDB" id="GiardiaDB:SS50377_25239"/>
<dbReference type="EMBL" id="KI546167">
    <property type="protein sequence ID" value="EST41880.1"/>
    <property type="molecule type" value="Genomic_DNA"/>
</dbReference>
<dbReference type="Pfam" id="PF00439">
    <property type="entry name" value="Bromodomain"/>
    <property type="match status" value="1"/>
</dbReference>
<evidence type="ECO:0000313" key="6">
    <source>
        <dbReference type="EMBL" id="EST41880.1"/>
    </source>
</evidence>
<dbReference type="Gene3D" id="1.20.920.10">
    <property type="entry name" value="Bromodomain-like"/>
    <property type="match status" value="1"/>
</dbReference>
<evidence type="ECO:0000256" key="4">
    <source>
        <dbReference type="SAM" id="MobiDB-lite"/>
    </source>
</evidence>
<gene>
    <name evidence="6" type="ORF">SS50377_18717</name>
    <name evidence="7" type="ORF">SS50377_25239</name>
</gene>
<accession>V6LBN1</accession>
<dbReference type="CDD" id="cd04369">
    <property type="entry name" value="Bromodomain"/>
    <property type="match status" value="1"/>
</dbReference>
<dbReference type="OrthoDB" id="273771at2759"/>
<feature type="domain" description="Bromo" evidence="5">
    <location>
        <begin position="1458"/>
        <end position="1515"/>
    </location>
</feature>
<evidence type="ECO:0000256" key="1">
    <source>
        <dbReference type="ARBA" id="ARBA00023117"/>
    </source>
</evidence>
<organism evidence="6">
    <name type="scientific">Spironucleus salmonicida</name>
    <dbReference type="NCBI Taxonomy" id="348837"/>
    <lineage>
        <taxon>Eukaryota</taxon>
        <taxon>Metamonada</taxon>
        <taxon>Diplomonadida</taxon>
        <taxon>Hexamitidae</taxon>
        <taxon>Hexamitinae</taxon>
        <taxon>Spironucleus</taxon>
    </lineage>
</organism>
<dbReference type="InterPro" id="IPR036427">
    <property type="entry name" value="Bromodomain-like_sf"/>
</dbReference>
<dbReference type="SUPFAM" id="SSF50978">
    <property type="entry name" value="WD40 repeat-like"/>
    <property type="match status" value="2"/>
</dbReference>
<dbReference type="InterPro" id="IPR036322">
    <property type="entry name" value="WD40_repeat_dom_sf"/>
</dbReference>
<protein>
    <recommendedName>
        <fullName evidence="5">Bromo domain-containing protein</fullName>
    </recommendedName>
</protein>
<evidence type="ECO:0000313" key="8">
    <source>
        <dbReference type="Proteomes" id="UP000018208"/>
    </source>
</evidence>
<dbReference type="InterPro" id="IPR015943">
    <property type="entry name" value="WD40/YVTN_repeat-like_dom_sf"/>
</dbReference>
<dbReference type="Gene3D" id="2.130.10.10">
    <property type="entry name" value="YVTN repeat-like/Quinoprotein amine dehydrogenase"/>
    <property type="match status" value="1"/>
</dbReference>
<dbReference type="Proteomes" id="UP000018208">
    <property type="component" value="Unassembled WGS sequence"/>
</dbReference>
<name>V6LBN1_9EUKA</name>
<keyword evidence="8" id="KW-1185">Reference proteome</keyword>
<feature type="compositionally biased region" description="Acidic residues" evidence="4">
    <location>
        <begin position="1599"/>
        <end position="1610"/>
    </location>
</feature>
<feature type="region of interest" description="Disordered" evidence="4">
    <location>
        <begin position="1570"/>
        <end position="1610"/>
    </location>
</feature>
<evidence type="ECO:0000313" key="7">
    <source>
        <dbReference type="EMBL" id="KAH0573121.1"/>
    </source>
</evidence>
<sequence length="1610" mass="186581">MEEQTAIYLASLYEKSKNIAEVMQTLDRLTTDFSLNKQLILSWFQKFLKARPDLSSLLDLYPKILSSQVFPKSLNLTPNHQKFSQLFHPISLTQCHQLHDSFTAIRLIKNYVITASDDGTVKLWDYIRGSLALRALLICKLSHKRQITNICVDADFISVAWGSIVAIWDINQLQTQNYLFSTVEFQLNYGVKKRNSKNIKIDVKDVADQLYFAKVASETHLIAQTASSIYLLSMDGSQRSIFRIGWFEREDRQKITWAAYSEATQMLAFAFFIRSTIFLGFVSLERISGDPYHVFYSESEVCSGDIGAGQVYFSSVQFQQVFHNQQQPVLPEVIQFRQDGGVLALTLSNCSAVLLYKPPVLEPRNYSKIDFSFIDLMLEPQVLTFDNMHVPAGLRAENPIFTVTNCLFYDNFLLCQLKVDGKKFDKSYLLLFEISSLRLISRCVLQGTGSGIAVNFYKNEVDWFWVVSDAENTNKDRIENIELGARDTFVYLLRKDLGESYSCCHIPNGQDESAMIFCDIQTGNDVCFVSNAGGQIMVIGSENIAEIQPQEQFFLIELPAFRNQRFQASSIDTAEIPGKIDIKKCTLLDNQLELLSNCRSFNLVIFYKVQDEYRKNWSVDCSGYQFYGIRLNILKFLLHLLLKQYKVQENTQDYYLGFKFLNQQNLHHNSYFYETINTITSGVSPFTLVSMLNKPFNLDAQDKIKEFSRLQENVQLDFWQSCKQDNSFEELPSQKSHYLNPKQIRQHGLLFLETSCEFLIDQDNAEYVLKEGVNYKNKDEDELYQLIKIDPKFPQFLNKNIQFGNEGYQEKEITTFKHSKDNDMSTDDLIDESSLLAEESDQSEQVVQEVERVGRSRNVILTIDDDDDIDDEDDLLSFSDEVEKHNKVIIVSDNADTETESSSTTMSASEQIENKQLASKRQSVVESKPKEKTQFQKLREYNWNYIQSFNSSSPEMFNKDLQSISVLQAGDIIYFNPSQYIETVSQYLALLNPSAKSMFKKCQQDINSQQQGIYVIQSIYTRFEDHIEKSYQNRKISWPTCKICVQDLILEPFDDQLDHDPFFTSNADLYYDQQLSEWFKQLIVPSQTLTIPIIPLSNSIPTDNIHFSAGIYNLEMIRKAMEFQDIKIDQEILPLTLQLSIVKAFNDDEKADLEHLIQLQAMREIDKFSVMYKNPKERKFIDYYLMTTPSQDLIESIKAEEHQLYPGAFIIKKDGGFKKISKLLESPQQQVSELSQLISKQVKHELIEYLEIFKPEDIDIPMLNPPLLASTAFFSIVEILTQQDTLRFFNNEALINFLSSFYDTVKLAQLSSFLRQSEIKSYNNQIKKLLQDQLSILYTQSLQENKKLNNQIQQEIPSIHVVNAEEMQEIQTIFKFKNLQQLTEYKIQDRFLLEFSPGMSEFQQIENNAFQSSKILKNAHFCRQYFNRSLLLFSLTRALQSSVVRRKQPHHIQNYFNSPQQIENYCQFIPTPVWINLLYQRVNSGYYGSYRQLINDLNVMVGNSDVFNANTDEVYVQQASNLQEDILEELNSILQFVFGKDAQDIERCCKIDINDAESRSQTEENVVNNQWGDSIVASDDPEDIYDEYYDGSEASFKEDESEEDVYDYSD</sequence>
<dbReference type="InterPro" id="IPR001680">
    <property type="entry name" value="WD40_rpt"/>
</dbReference>
<reference evidence="7" key="2">
    <citation type="submission" date="2020-12" db="EMBL/GenBank/DDBJ databases">
        <title>New Spironucleus salmonicida genome in near-complete chromosomes.</title>
        <authorList>
            <person name="Xu F."/>
            <person name="Kurt Z."/>
            <person name="Jimenez-Gonzalez A."/>
            <person name="Astvaldsson A."/>
            <person name="Andersson J.O."/>
            <person name="Svard S.G."/>
        </authorList>
    </citation>
    <scope>NUCLEOTIDE SEQUENCE</scope>
    <source>
        <strain evidence="7">ATCC 50377</strain>
    </source>
</reference>
<evidence type="ECO:0000256" key="2">
    <source>
        <dbReference type="PROSITE-ProRule" id="PRU00035"/>
    </source>
</evidence>
<dbReference type="SUPFAM" id="SSF47370">
    <property type="entry name" value="Bromodomain"/>
    <property type="match status" value="1"/>
</dbReference>
<feature type="compositionally biased region" description="Acidic residues" evidence="4">
    <location>
        <begin position="1579"/>
        <end position="1590"/>
    </location>
</feature>
<dbReference type="SMART" id="SM00320">
    <property type="entry name" value="WD40"/>
    <property type="match status" value="2"/>
</dbReference>
<dbReference type="EMBL" id="AUWU02000005">
    <property type="protein sequence ID" value="KAH0573121.1"/>
    <property type="molecule type" value="Genomic_DNA"/>
</dbReference>
<feature type="repeat" description="WD" evidence="3">
    <location>
        <begin position="110"/>
        <end position="134"/>
    </location>
</feature>
<evidence type="ECO:0000256" key="3">
    <source>
        <dbReference type="PROSITE-ProRule" id="PRU00221"/>
    </source>
</evidence>
<proteinExistence type="predicted"/>
<keyword evidence="3" id="KW-0853">WD repeat</keyword>
<evidence type="ECO:0000259" key="5">
    <source>
        <dbReference type="PROSITE" id="PS50014"/>
    </source>
</evidence>
<reference evidence="6 7" key="1">
    <citation type="journal article" date="2014" name="PLoS Genet.">
        <title>The Genome of Spironucleus salmonicida Highlights a Fish Pathogen Adapted to Fluctuating Environments.</title>
        <authorList>
            <person name="Xu F."/>
            <person name="Jerlstrom-Hultqvist J."/>
            <person name="Einarsson E."/>
            <person name="Astvaldsson A."/>
            <person name="Svard S.G."/>
            <person name="Andersson J.O."/>
        </authorList>
    </citation>
    <scope>NUCLEOTIDE SEQUENCE</scope>
    <source>
        <strain evidence="7">ATCC 50377</strain>
    </source>
</reference>
<keyword evidence="1 2" id="KW-0103">Bromodomain</keyword>
<dbReference type="InterPro" id="IPR001487">
    <property type="entry name" value="Bromodomain"/>
</dbReference>